<dbReference type="EMBL" id="QGKW02001911">
    <property type="protein sequence ID" value="KAF2569230.1"/>
    <property type="molecule type" value="Genomic_DNA"/>
</dbReference>
<dbReference type="InterPro" id="IPR003340">
    <property type="entry name" value="B3_DNA-bd"/>
</dbReference>
<evidence type="ECO:0000256" key="4">
    <source>
        <dbReference type="ARBA" id="ARBA00023163"/>
    </source>
</evidence>
<evidence type="ECO:0000313" key="7">
    <source>
        <dbReference type="EMBL" id="KAF2569230.1"/>
    </source>
</evidence>
<evidence type="ECO:0000256" key="5">
    <source>
        <dbReference type="ARBA" id="ARBA00023242"/>
    </source>
</evidence>
<dbReference type="GO" id="GO:0005634">
    <property type="term" value="C:nucleus"/>
    <property type="evidence" value="ECO:0007669"/>
    <property type="project" value="UniProtKB-SubCell"/>
</dbReference>
<dbReference type="PANTHER" id="PTHR31541:SF37">
    <property type="entry name" value="TF-B3 DOMAIN-CONTAINING PROTEIN"/>
    <property type="match status" value="1"/>
</dbReference>
<feature type="region of interest" description="Disordered" evidence="6">
    <location>
        <begin position="1"/>
        <end position="118"/>
    </location>
</feature>
<dbReference type="GO" id="GO:0003677">
    <property type="term" value="F:DNA binding"/>
    <property type="evidence" value="ECO:0007669"/>
    <property type="project" value="UniProtKB-KW"/>
</dbReference>
<keyword evidence="5" id="KW-0539">Nucleus</keyword>
<comment type="caution">
    <text evidence="7">The sequence shown here is derived from an EMBL/GenBank/DDBJ whole genome shotgun (WGS) entry which is preliminary data.</text>
</comment>
<feature type="compositionally biased region" description="Basic and acidic residues" evidence="6">
    <location>
        <begin position="102"/>
        <end position="115"/>
    </location>
</feature>
<keyword evidence="3" id="KW-0238">DNA-binding</keyword>
<feature type="compositionally biased region" description="Basic and acidic residues" evidence="6">
    <location>
        <begin position="77"/>
        <end position="89"/>
    </location>
</feature>
<reference evidence="7" key="1">
    <citation type="submission" date="2019-12" db="EMBL/GenBank/DDBJ databases">
        <title>Genome sequencing and annotation of Brassica cretica.</title>
        <authorList>
            <person name="Studholme D.J."/>
            <person name="Sarris P.F."/>
        </authorList>
    </citation>
    <scope>NUCLEOTIDE SEQUENCE</scope>
    <source>
        <strain evidence="7">PFS-001/15</strain>
        <tissue evidence="7">Leaf</tissue>
    </source>
</reference>
<organism evidence="7 8">
    <name type="scientific">Brassica cretica</name>
    <name type="common">Mustard</name>
    <dbReference type="NCBI Taxonomy" id="69181"/>
    <lineage>
        <taxon>Eukaryota</taxon>
        <taxon>Viridiplantae</taxon>
        <taxon>Streptophyta</taxon>
        <taxon>Embryophyta</taxon>
        <taxon>Tracheophyta</taxon>
        <taxon>Spermatophyta</taxon>
        <taxon>Magnoliopsida</taxon>
        <taxon>eudicotyledons</taxon>
        <taxon>Gunneridae</taxon>
        <taxon>Pentapetalae</taxon>
        <taxon>rosids</taxon>
        <taxon>malvids</taxon>
        <taxon>Brassicales</taxon>
        <taxon>Brassicaceae</taxon>
        <taxon>Brassiceae</taxon>
        <taxon>Brassica</taxon>
    </lineage>
</organism>
<gene>
    <name evidence="7" type="ORF">F2Q68_00024093</name>
</gene>
<evidence type="ECO:0000313" key="8">
    <source>
        <dbReference type="Proteomes" id="UP000712281"/>
    </source>
</evidence>
<evidence type="ECO:0000256" key="2">
    <source>
        <dbReference type="ARBA" id="ARBA00023015"/>
    </source>
</evidence>
<feature type="compositionally biased region" description="Basic and acidic residues" evidence="6">
    <location>
        <begin position="40"/>
        <end position="67"/>
    </location>
</feature>
<comment type="subcellular location">
    <subcellularLocation>
        <location evidence="1">Nucleus</location>
    </subcellularLocation>
</comment>
<name>A0A8S9IGN2_BRACR</name>
<evidence type="ECO:0000256" key="1">
    <source>
        <dbReference type="ARBA" id="ARBA00004123"/>
    </source>
</evidence>
<accession>A0A8S9IGN2</accession>
<sequence length="298" mass="34095">MASSTQDGEAHHSKEEPELIDLNKEAKHEDDDEIVASESSETREAKKQKVEQEVKDANQEDDDKKIVASESSATSEQEVKDANQEDESRGGMTRTTSPRSLTQEEAKAKEEDARASRMLASTSNDLVRPGLEINDYDVDDSEQTLTFLTRWKAPETPPEKIIHRSLVEQCSRPIQKQLTTSDVTQNRLSLSNSQVRKKFQQLLGDESARKESRFTVYGPDGKVHEIWVRKKKRSFDLTIGWWTFVEQYGLKECCDFVTVWMFRHSVTRRICLAVDVTRFAFRKQVSKRISQAAFDDSA</sequence>
<keyword evidence="4" id="KW-0804">Transcription</keyword>
<dbReference type="InterPro" id="IPR015300">
    <property type="entry name" value="DNA-bd_pseudobarrel_sf"/>
</dbReference>
<dbReference type="AlphaFoldDB" id="A0A8S9IGN2"/>
<dbReference type="Gene3D" id="2.40.330.10">
    <property type="entry name" value="DNA-binding pseudobarrel domain"/>
    <property type="match status" value="1"/>
</dbReference>
<evidence type="ECO:0008006" key="9">
    <source>
        <dbReference type="Google" id="ProtNLM"/>
    </source>
</evidence>
<evidence type="ECO:0000256" key="3">
    <source>
        <dbReference type="ARBA" id="ARBA00023125"/>
    </source>
</evidence>
<evidence type="ECO:0000256" key="6">
    <source>
        <dbReference type="SAM" id="MobiDB-lite"/>
    </source>
</evidence>
<dbReference type="CDD" id="cd10017">
    <property type="entry name" value="B3_DNA"/>
    <property type="match status" value="1"/>
</dbReference>
<protein>
    <recommendedName>
        <fullName evidence="9">TF-B3 domain-containing protein</fullName>
    </recommendedName>
</protein>
<feature type="compositionally biased region" description="Basic and acidic residues" evidence="6">
    <location>
        <begin position="8"/>
        <end position="29"/>
    </location>
</feature>
<dbReference type="PANTHER" id="PTHR31541">
    <property type="entry name" value="B3 DOMAIN PLANT PROTEIN-RELATED"/>
    <property type="match status" value="1"/>
</dbReference>
<proteinExistence type="predicted"/>
<dbReference type="InterPro" id="IPR005508">
    <property type="entry name" value="At2g31720-like"/>
</dbReference>
<dbReference type="SUPFAM" id="SSF101936">
    <property type="entry name" value="DNA-binding pseudobarrel domain"/>
    <property type="match status" value="1"/>
</dbReference>
<dbReference type="Proteomes" id="UP000712281">
    <property type="component" value="Unassembled WGS sequence"/>
</dbReference>
<keyword evidence="2" id="KW-0805">Transcription regulation</keyword>